<comment type="caution">
    <text evidence="4">The sequence shown here is derived from an EMBL/GenBank/DDBJ whole genome shotgun (WGS) entry which is preliminary data.</text>
</comment>
<evidence type="ECO:0000256" key="2">
    <source>
        <dbReference type="ARBA" id="ARBA00023239"/>
    </source>
</evidence>
<dbReference type="Pfam" id="PF04412">
    <property type="entry name" value="AcnX"/>
    <property type="match status" value="1"/>
</dbReference>
<feature type="domain" description="Phosphomevalonate dehydratase large subunit-like" evidence="3">
    <location>
        <begin position="4"/>
        <end position="405"/>
    </location>
</feature>
<dbReference type="GO" id="GO:0016829">
    <property type="term" value="F:lyase activity"/>
    <property type="evidence" value="ECO:0007669"/>
    <property type="project" value="UniProtKB-KW"/>
</dbReference>
<gene>
    <name evidence="4" type="ORF">CHR90_03335</name>
</gene>
<evidence type="ECO:0000313" key="5">
    <source>
        <dbReference type="Proteomes" id="UP000216361"/>
    </source>
</evidence>
<accession>A0A255XVF2</accession>
<dbReference type="InterPro" id="IPR007506">
    <property type="entry name" value="PMDh-L-like_dom"/>
</dbReference>
<reference evidence="4 5" key="1">
    <citation type="submission" date="2017-07" db="EMBL/GenBank/DDBJ databases">
        <title>Elstera cyanobacteriorum sp. nov., a novel bacterium isolated from cyanobacterial aggregates in a eutrophic lake.</title>
        <authorList>
            <person name="Cai H."/>
        </authorList>
    </citation>
    <scope>NUCLEOTIDE SEQUENCE [LARGE SCALE GENOMIC DNA]</scope>
    <source>
        <strain evidence="4 5">TH019</strain>
    </source>
</reference>
<protein>
    <submittedName>
        <fullName evidence="4">Aconitase subunit 1</fullName>
    </submittedName>
</protein>
<keyword evidence="1" id="KW-0408">Iron</keyword>
<dbReference type="Proteomes" id="UP000216361">
    <property type="component" value="Unassembled WGS sequence"/>
</dbReference>
<sequence length="418" mass="43610">MAFRLTPQDQALLNGEAGAAVASAMSVLSAFSEALGAEELLDISRAHIDGCLFHGQVSLDFVERLVAGDGRVRVPTTLNVGSLDLIHPERVHLVPAAEAPARRLMEAHVALGCIPSFTCAPYQTRFRPKFGEQIAWGESNAIVFANSVIGARTNRYGDFIDLCCALTGRAPAWGLHLDENRRGQILFRLTGFPASQEATDGLFIAVGLLIGSQSVEKVPVIEGLPVPRDEDQLKALGAAAASAGAVGLFHAVGITPEAPTLADALGGQAPLAVITITPADVEAALARLSSVPDGAPLGAVCLGTPHFSLTEWKRLIPLVREIAPRCAVPIYVNTGRATLMALEETGALTGLTDFGVIPVADTCTYITAVLEQIDGVVMTNSGKWAHYAPGNIGVQVAFGSLEECVASAAAGRVVRGAA</sequence>
<keyword evidence="5" id="KW-1185">Reference proteome</keyword>
<keyword evidence="2" id="KW-0456">Lyase</keyword>
<dbReference type="CDD" id="cd01355">
    <property type="entry name" value="AcnX"/>
    <property type="match status" value="1"/>
</dbReference>
<name>A0A255XVF2_9PROT</name>
<dbReference type="EMBL" id="NOXS01000025">
    <property type="protein sequence ID" value="OYQ20979.1"/>
    <property type="molecule type" value="Genomic_DNA"/>
</dbReference>
<evidence type="ECO:0000256" key="1">
    <source>
        <dbReference type="ARBA" id="ARBA00023004"/>
    </source>
</evidence>
<organism evidence="4 5">
    <name type="scientific">Elstera cyanobacteriorum</name>
    <dbReference type="NCBI Taxonomy" id="2022747"/>
    <lineage>
        <taxon>Bacteria</taxon>
        <taxon>Pseudomonadati</taxon>
        <taxon>Pseudomonadota</taxon>
        <taxon>Alphaproteobacteria</taxon>
        <taxon>Rhodospirillales</taxon>
        <taxon>Rhodospirillaceae</taxon>
        <taxon>Elstera</taxon>
    </lineage>
</organism>
<evidence type="ECO:0000313" key="4">
    <source>
        <dbReference type="EMBL" id="OYQ20979.1"/>
    </source>
</evidence>
<proteinExistence type="predicted"/>
<dbReference type="PANTHER" id="PTHR36577">
    <property type="entry name" value="DUF521 DOMAIN PROTEIN (AFU_ORTHOLOGUE AFUA_6G00490)"/>
    <property type="match status" value="1"/>
</dbReference>
<dbReference type="AlphaFoldDB" id="A0A255XVF2"/>
<dbReference type="PANTHER" id="PTHR36577:SF3">
    <property type="entry name" value="DUF521 DOMAIN PROTEIN (AFU_ORTHOLOGUE AFUA_6G00490)"/>
    <property type="match status" value="1"/>
</dbReference>
<dbReference type="RefSeq" id="WP_094407561.1">
    <property type="nucleotide sequence ID" value="NZ_BMJZ01000007.1"/>
</dbReference>
<evidence type="ECO:0000259" key="3">
    <source>
        <dbReference type="Pfam" id="PF04412"/>
    </source>
</evidence>
<dbReference type="OrthoDB" id="1550274at2"/>